<gene>
    <name evidence="2" type="ORF">SBA5_470101</name>
</gene>
<proteinExistence type="predicted"/>
<evidence type="ECO:0000313" key="3">
    <source>
        <dbReference type="Proteomes" id="UP000239735"/>
    </source>
</evidence>
<dbReference type="PANTHER" id="PTHR34109">
    <property type="entry name" value="BNAUNNG04460D PROTEIN-RELATED"/>
    <property type="match status" value="1"/>
</dbReference>
<dbReference type="Gene3D" id="3.30.720.120">
    <property type="match status" value="1"/>
</dbReference>
<dbReference type="PROSITE" id="PS51819">
    <property type="entry name" value="VOC"/>
    <property type="match status" value="1"/>
</dbReference>
<accession>A0A2N9LNZ6</accession>
<dbReference type="InterPro" id="IPR004360">
    <property type="entry name" value="Glyas_Fos-R_dOase_dom"/>
</dbReference>
<dbReference type="SUPFAM" id="SSF54593">
    <property type="entry name" value="Glyoxalase/Bleomycin resistance protein/Dihydroxybiphenyl dioxygenase"/>
    <property type="match status" value="1"/>
</dbReference>
<dbReference type="Gene3D" id="3.30.720.110">
    <property type="match status" value="1"/>
</dbReference>
<dbReference type="PANTHER" id="PTHR34109:SF1">
    <property type="entry name" value="VOC DOMAIN-CONTAINING PROTEIN"/>
    <property type="match status" value="1"/>
</dbReference>
<evidence type="ECO:0000313" key="2">
    <source>
        <dbReference type="EMBL" id="SPE24980.1"/>
    </source>
</evidence>
<dbReference type="Pfam" id="PF00903">
    <property type="entry name" value="Glyoxalase"/>
    <property type="match status" value="1"/>
</dbReference>
<reference evidence="3" key="1">
    <citation type="submission" date="2018-02" db="EMBL/GenBank/DDBJ databases">
        <authorList>
            <person name="Hausmann B."/>
        </authorList>
    </citation>
    <scope>NUCLEOTIDE SEQUENCE [LARGE SCALE GENOMIC DNA]</scope>
    <source>
        <strain evidence="3">Peat soil MAG SbA5</strain>
    </source>
</reference>
<dbReference type="AlphaFoldDB" id="A0A2N9LNZ6"/>
<sequence length="143" mass="15901">MRNRSVPADTLIAHLFYKNLAAAIGWLKDTFGFEEHFRYGEPVAGAQLHLGEAWIMVGSARPGRTSPAEAGCMTQMLTIFVEDVDGHFARTKAAGAKIVEELHETEYGERQYGVEDLEGHRWLFAMHARDVAPEEWGAKVAKG</sequence>
<organism evidence="2 3">
    <name type="scientific">Candidatus Sulfuritelmatomonas gaucii</name>
    <dbReference type="NCBI Taxonomy" id="2043161"/>
    <lineage>
        <taxon>Bacteria</taxon>
        <taxon>Pseudomonadati</taxon>
        <taxon>Acidobacteriota</taxon>
        <taxon>Terriglobia</taxon>
        <taxon>Terriglobales</taxon>
        <taxon>Acidobacteriaceae</taxon>
        <taxon>Candidatus Sulfuritelmatomonas</taxon>
    </lineage>
</organism>
<dbReference type="EMBL" id="OKRB01000105">
    <property type="protein sequence ID" value="SPE24980.1"/>
    <property type="molecule type" value="Genomic_DNA"/>
</dbReference>
<dbReference type="Proteomes" id="UP000239735">
    <property type="component" value="Unassembled WGS sequence"/>
</dbReference>
<name>A0A2N9LNZ6_9BACT</name>
<dbReference type="InterPro" id="IPR037523">
    <property type="entry name" value="VOC_core"/>
</dbReference>
<protein>
    <submittedName>
        <fullName evidence="2">Glyoxalase</fullName>
    </submittedName>
</protein>
<dbReference type="InterPro" id="IPR029068">
    <property type="entry name" value="Glyas_Bleomycin-R_OHBP_Dase"/>
</dbReference>
<evidence type="ECO:0000259" key="1">
    <source>
        <dbReference type="PROSITE" id="PS51819"/>
    </source>
</evidence>
<feature type="domain" description="VOC" evidence="1">
    <location>
        <begin position="7"/>
        <end position="127"/>
    </location>
</feature>